<dbReference type="Gene3D" id="3.30.559.10">
    <property type="entry name" value="Chloramphenicol acetyltransferase-like domain"/>
    <property type="match status" value="2"/>
</dbReference>
<dbReference type="AlphaFoldDB" id="A0AAW0D8H0"/>
<protein>
    <recommendedName>
        <fullName evidence="3">Transferase</fullName>
    </recommendedName>
</protein>
<comment type="caution">
    <text evidence="1">The sequence shown here is derived from an EMBL/GenBank/DDBJ whole genome shotgun (WGS) entry which is preliminary data.</text>
</comment>
<gene>
    <name evidence="1" type="ORF">R3P38DRAFT_2874478</name>
</gene>
<sequence>MFSRLRSLFFTATPTPPPKDARVVPCSGVDLAGRDVVVTTGFIIDARLDVKKLEETFSLLVERKFPRAGARLALRNGTYEFHVPITFDAQTPAVAFTSADYCEPYASSTRPPVSHLLNASSSEPWICSSPLIQPFFRSSSCPASLKDFLVPNTPLIHVHVAVFDDLTFFGITSTHLMFDAIGISTLMHAWQRLLAGDALEDIPGMPWDIEPFTSYTKPAPGYMLHRGWYDLVGFTKFAFIVRFIWKIIRDQKEEHKVVRIPKAYLEDRKREVMEELSAEESKEWVGSSDVLMAWWFKTSYFDRTDPTPLHIHLTVNLRGMPLFPRVPGSTELAPISSPFINNAVVSLSLPPMPVNTLRSMSLRNIALIIRRVITIYKNDLDGIAADVRSVCAQNMQVFPHPPGAEYSLQSNLRSGGLGKLDFSGAALPVGGKTGAARVRYVTAFPQGPGMPFRGTGMVLFEDEKAVWMNQTRGAKEWERLRKVGAVEFL</sequence>
<dbReference type="EMBL" id="JAWWNJ010000010">
    <property type="protein sequence ID" value="KAK7046566.1"/>
    <property type="molecule type" value="Genomic_DNA"/>
</dbReference>
<evidence type="ECO:0000313" key="1">
    <source>
        <dbReference type="EMBL" id="KAK7046566.1"/>
    </source>
</evidence>
<evidence type="ECO:0000313" key="2">
    <source>
        <dbReference type="Proteomes" id="UP001362999"/>
    </source>
</evidence>
<accession>A0AAW0D8H0</accession>
<reference evidence="1 2" key="1">
    <citation type="journal article" date="2024" name="J Genomics">
        <title>Draft genome sequencing and assembly of Favolaschia claudopus CIRM-BRFM 2984 isolated from oak limbs.</title>
        <authorList>
            <person name="Navarro D."/>
            <person name="Drula E."/>
            <person name="Chaduli D."/>
            <person name="Cazenave R."/>
            <person name="Ahrendt S."/>
            <person name="Wang J."/>
            <person name="Lipzen A."/>
            <person name="Daum C."/>
            <person name="Barry K."/>
            <person name="Grigoriev I.V."/>
            <person name="Favel A."/>
            <person name="Rosso M.N."/>
            <person name="Martin F."/>
        </authorList>
    </citation>
    <scope>NUCLEOTIDE SEQUENCE [LARGE SCALE GENOMIC DNA]</scope>
    <source>
        <strain evidence="1 2">CIRM-BRFM 2984</strain>
    </source>
</reference>
<dbReference type="InterPro" id="IPR023213">
    <property type="entry name" value="CAT-like_dom_sf"/>
</dbReference>
<organism evidence="1 2">
    <name type="scientific">Favolaschia claudopus</name>
    <dbReference type="NCBI Taxonomy" id="2862362"/>
    <lineage>
        <taxon>Eukaryota</taxon>
        <taxon>Fungi</taxon>
        <taxon>Dikarya</taxon>
        <taxon>Basidiomycota</taxon>
        <taxon>Agaricomycotina</taxon>
        <taxon>Agaricomycetes</taxon>
        <taxon>Agaricomycetidae</taxon>
        <taxon>Agaricales</taxon>
        <taxon>Marasmiineae</taxon>
        <taxon>Mycenaceae</taxon>
        <taxon>Favolaschia</taxon>
    </lineage>
</organism>
<evidence type="ECO:0008006" key="3">
    <source>
        <dbReference type="Google" id="ProtNLM"/>
    </source>
</evidence>
<dbReference type="Proteomes" id="UP001362999">
    <property type="component" value="Unassembled WGS sequence"/>
</dbReference>
<proteinExistence type="predicted"/>
<keyword evidence="2" id="KW-1185">Reference proteome</keyword>
<name>A0AAW0D8H0_9AGAR</name>